<dbReference type="FunFam" id="3.30.70.2760:FF:000005">
    <property type="entry name" value="HD domain containing protein, putative"/>
    <property type="match status" value="1"/>
</dbReference>
<dbReference type="PANTHER" id="PTHR11373">
    <property type="entry name" value="DEOXYNUCLEOSIDE TRIPHOSPHATE TRIPHOSPHOHYDROLASE"/>
    <property type="match status" value="1"/>
</dbReference>
<name>A0AAU9L6C0_9STRA</name>
<dbReference type="Gene3D" id="3.30.70.2760">
    <property type="match status" value="1"/>
</dbReference>
<dbReference type="InterPro" id="IPR006674">
    <property type="entry name" value="HD_domain"/>
</dbReference>
<dbReference type="Proteomes" id="UP001160483">
    <property type="component" value="Unassembled WGS sequence"/>
</dbReference>
<dbReference type="AlphaFoldDB" id="A0AAU9L6C0"/>
<comment type="caution">
    <text evidence="3">The sequence shown here is derived from an EMBL/GenBank/DDBJ whole genome shotgun (WGS) entry which is preliminary data.</text>
</comment>
<feature type="domain" description="HD/PDEase" evidence="2">
    <location>
        <begin position="181"/>
        <end position="347"/>
    </location>
</feature>
<dbReference type="InterPro" id="IPR050135">
    <property type="entry name" value="dGTPase-like"/>
</dbReference>
<evidence type="ECO:0000259" key="2">
    <source>
        <dbReference type="SMART" id="SM00471"/>
    </source>
</evidence>
<evidence type="ECO:0000313" key="3">
    <source>
        <dbReference type="EMBL" id="CAH0481133.1"/>
    </source>
</evidence>
<organism evidence="3 4">
    <name type="scientific">Peronospora belbahrii</name>
    <dbReference type="NCBI Taxonomy" id="622444"/>
    <lineage>
        <taxon>Eukaryota</taxon>
        <taxon>Sar</taxon>
        <taxon>Stramenopiles</taxon>
        <taxon>Oomycota</taxon>
        <taxon>Peronosporomycetes</taxon>
        <taxon>Peronosporales</taxon>
        <taxon>Peronosporaceae</taxon>
        <taxon>Peronospora</taxon>
    </lineage>
</organism>
<dbReference type="SUPFAM" id="SSF109604">
    <property type="entry name" value="HD-domain/PDEase-like"/>
    <property type="match status" value="1"/>
</dbReference>
<dbReference type="PANTHER" id="PTHR11373:SF4">
    <property type="entry name" value="DEOXYNUCLEOSIDE TRIPHOSPHATE TRIPHOSPHOHYDROLASE SAMHD1"/>
    <property type="match status" value="1"/>
</dbReference>
<evidence type="ECO:0000313" key="4">
    <source>
        <dbReference type="Proteomes" id="UP001160483"/>
    </source>
</evidence>
<dbReference type="EMBL" id="CAKKTJ010000327">
    <property type="protein sequence ID" value="CAH0481133.1"/>
    <property type="molecule type" value="Genomic_DNA"/>
</dbReference>
<dbReference type="InterPro" id="IPR003607">
    <property type="entry name" value="HD/PDEase_dom"/>
</dbReference>
<dbReference type="GO" id="GO:0006203">
    <property type="term" value="P:dGTP catabolic process"/>
    <property type="evidence" value="ECO:0007669"/>
    <property type="project" value="TreeGrafter"/>
</dbReference>
<dbReference type="Gene3D" id="1.10.3210.10">
    <property type="entry name" value="Hypothetical protein af1432"/>
    <property type="match status" value="1"/>
</dbReference>
<feature type="region of interest" description="Disordered" evidence="1">
    <location>
        <begin position="102"/>
        <end position="135"/>
    </location>
</feature>
<reference evidence="3" key="1">
    <citation type="submission" date="2021-11" db="EMBL/GenBank/DDBJ databases">
        <authorList>
            <person name="Islam A."/>
            <person name="Islam S."/>
            <person name="Flora M.S."/>
            <person name="Rahman M."/>
            <person name="Ziaur R.M."/>
            <person name="Epstein J.H."/>
            <person name="Hassan M."/>
            <person name="Klassen M."/>
            <person name="Woodard K."/>
            <person name="Webb A."/>
            <person name="Webby R.J."/>
            <person name="El Zowalaty M.E."/>
        </authorList>
    </citation>
    <scope>NUCLEOTIDE SEQUENCE</scope>
    <source>
        <strain evidence="3">Pbs3</strain>
    </source>
</reference>
<evidence type="ECO:0000256" key="1">
    <source>
        <dbReference type="SAM" id="MobiDB-lite"/>
    </source>
</evidence>
<dbReference type="CDD" id="cd00077">
    <property type="entry name" value="HDc"/>
    <property type="match status" value="1"/>
</dbReference>
<dbReference type="Pfam" id="PF01966">
    <property type="entry name" value="HD"/>
    <property type="match status" value="1"/>
</dbReference>
<feature type="compositionally biased region" description="Basic and acidic residues" evidence="1">
    <location>
        <begin position="116"/>
        <end position="135"/>
    </location>
</feature>
<accession>A0AAU9L6C0</accession>
<gene>
    <name evidence="3" type="ORF">PBS003_LOCUS7740</name>
</gene>
<feature type="compositionally biased region" description="Acidic residues" evidence="1">
    <location>
        <begin position="106"/>
        <end position="115"/>
    </location>
</feature>
<proteinExistence type="predicted"/>
<dbReference type="SMART" id="SM00471">
    <property type="entry name" value="HDc"/>
    <property type="match status" value="1"/>
</dbReference>
<protein>
    <recommendedName>
        <fullName evidence="2">HD/PDEase domain-containing protein</fullName>
    </recommendedName>
</protein>
<dbReference type="GO" id="GO:0005634">
    <property type="term" value="C:nucleus"/>
    <property type="evidence" value="ECO:0007669"/>
    <property type="project" value="TreeGrafter"/>
</dbReference>
<dbReference type="FunFam" id="1.10.3210.10:FF:000047">
    <property type="entry name" value="HD domain containing protein"/>
    <property type="match status" value="1"/>
</dbReference>
<sequence>MDGECCLQTIHITGWNDRVEVEVNESDCHVVTLISFISHSALSHMSKKQDTLWTAFRRQRQPSIKRQKLQTIEETEISVARKKQCRPLSKDDVDAETEKKMSAVVVEEEEEEEDKWDQVERKTREMHHETSKLTERKEIKDSVHGLMTFEPICMKIIDTLQFQRLRNLHQLGAANFVYIGATHSRFEHCLGVAYLAEKMIESIRLHQPWLPITKEDVMCIKIAGLCHDLGHGPFSHVFDGLFLDQLRKKNIIDEAFKWSHEKGSVDMFDFLLSENGISVENYGLTQQDVVFIKELIWGGPLPDSNGVVCGRPSRDQQFLYDIVNNAHSGLDVDKLDYFMRDSHYTGAKMSCDTDLLIRNARVLVDREDPNENMVVCFPEKLVGQIMQAFRTRYELHQSVYQHRGVRAIDYMLCDLLVSANDHLKIKGKRISEIMCSMKAYQHFDDRVLLKIQESDCPELWEAKSLLNRILSKPYYNFVGKTALTEHSQQKSTDMLLNEVLRCSARRLLLNEKDAVILEFMRIHYGKGKEDPLQQIRFYSKHATASSRCFCLPECAYEMFSPRKFEEFTIRIFVKEPNLVTPVREAFEKWCCKYNKSQIFPLQFQA</sequence>
<dbReference type="GO" id="GO:0008832">
    <property type="term" value="F:dGTPase activity"/>
    <property type="evidence" value="ECO:0007669"/>
    <property type="project" value="TreeGrafter"/>
</dbReference>